<dbReference type="PROSITE" id="PS51192">
    <property type="entry name" value="HELICASE_ATP_BIND_1"/>
    <property type="match status" value="1"/>
</dbReference>
<dbReference type="SUPFAM" id="SSF52540">
    <property type="entry name" value="P-loop containing nucleoside triphosphate hydrolases"/>
    <property type="match status" value="1"/>
</dbReference>
<dbReference type="PANTHER" id="PTHR47958">
    <property type="entry name" value="ATP-DEPENDENT RNA HELICASE DBP3"/>
    <property type="match status" value="1"/>
</dbReference>
<feature type="short sequence motif" description="Q motif" evidence="11">
    <location>
        <begin position="123"/>
        <end position="151"/>
    </location>
</feature>
<dbReference type="FunFam" id="3.40.50.300:FF:000397">
    <property type="entry name" value="Probable ATP-dependent RNA helicase DDX4"/>
    <property type="match status" value="1"/>
</dbReference>
<keyword evidence="6" id="KW-0256">Endoplasmic reticulum</keyword>
<evidence type="ECO:0000256" key="6">
    <source>
        <dbReference type="ARBA" id="ARBA00022824"/>
    </source>
</evidence>
<feature type="compositionally biased region" description="Basic and acidic residues" evidence="12">
    <location>
        <begin position="609"/>
        <end position="621"/>
    </location>
</feature>
<protein>
    <recommendedName>
        <fullName evidence="2">RNA helicase</fullName>
        <ecNumber evidence="2">3.6.4.13</ecNumber>
    </recommendedName>
</protein>
<dbReference type="Gene3D" id="3.40.50.300">
    <property type="entry name" value="P-loop containing nucleotide triphosphate hydrolases"/>
    <property type="match status" value="2"/>
</dbReference>
<dbReference type="Proteomes" id="UP001345219">
    <property type="component" value="Chromosome 20"/>
</dbReference>
<dbReference type="InterPro" id="IPR001650">
    <property type="entry name" value="Helicase_C-like"/>
</dbReference>
<dbReference type="Pfam" id="PF00270">
    <property type="entry name" value="DEAD"/>
    <property type="match status" value="1"/>
</dbReference>
<name>A0AAN7GR19_9MYRT</name>
<accession>A0AAN7GR19</accession>
<dbReference type="CDD" id="cd17967">
    <property type="entry name" value="DEADc_DDX3_DDX4"/>
    <property type="match status" value="1"/>
</dbReference>
<keyword evidence="8" id="KW-0694">RNA-binding</keyword>
<feature type="compositionally biased region" description="Basic and acidic residues" evidence="12">
    <location>
        <begin position="31"/>
        <end position="42"/>
    </location>
</feature>
<dbReference type="InterPro" id="IPR044763">
    <property type="entry name" value="Ded1/Dbp1_DEADc"/>
</dbReference>
<organism evidence="17 18">
    <name type="scientific">Trapa incisa</name>
    <dbReference type="NCBI Taxonomy" id="236973"/>
    <lineage>
        <taxon>Eukaryota</taxon>
        <taxon>Viridiplantae</taxon>
        <taxon>Streptophyta</taxon>
        <taxon>Embryophyta</taxon>
        <taxon>Tracheophyta</taxon>
        <taxon>Spermatophyta</taxon>
        <taxon>Magnoliopsida</taxon>
        <taxon>eudicotyledons</taxon>
        <taxon>Gunneridae</taxon>
        <taxon>Pentapetalae</taxon>
        <taxon>rosids</taxon>
        <taxon>malvids</taxon>
        <taxon>Myrtales</taxon>
        <taxon>Lythraceae</taxon>
        <taxon>Trapa</taxon>
    </lineage>
</organism>
<feature type="domain" description="Helicase C-terminal" evidence="15">
    <location>
        <begin position="366"/>
        <end position="517"/>
    </location>
</feature>
<dbReference type="GO" id="GO:0005524">
    <property type="term" value="F:ATP binding"/>
    <property type="evidence" value="ECO:0007669"/>
    <property type="project" value="UniProtKB-KW"/>
</dbReference>
<dbReference type="Pfam" id="PF00226">
    <property type="entry name" value="DnaJ"/>
    <property type="match status" value="1"/>
</dbReference>
<dbReference type="InterPro" id="IPR014014">
    <property type="entry name" value="RNA_helicase_DEAD_Q_motif"/>
</dbReference>
<feature type="compositionally biased region" description="Polar residues" evidence="12">
    <location>
        <begin position="722"/>
        <end position="731"/>
    </location>
</feature>
<evidence type="ECO:0000259" key="13">
    <source>
        <dbReference type="PROSITE" id="PS50076"/>
    </source>
</evidence>
<reference evidence="17 18" key="1">
    <citation type="journal article" date="2023" name="Hortic Res">
        <title>Pangenome of water caltrop reveals structural variations and asymmetric subgenome divergence after allopolyploidization.</title>
        <authorList>
            <person name="Zhang X."/>
            <person name="Chen Y."/>
            <person name="Wang L."/>
            <person name="Yuan Y."/>
            <person name="Fang M."/>
            <person name="Shi L."/>
            <person name="Lu R."/>
            <person name="Comes H.P."/>
            <person name="Ma Y."/>
            <person name="Chen Y."/>
            <person name="Huang G."/>
            <person name="Zhou Y."/>
            <person name="Zheng Z."/>
            <person name="Qiu Y."/>
        </authorList>
    </citation>
    <scope>NUCLEOTIDE SEQUENCE [LARGE SCALE GENOMIC DNA]</scope>
    <source>
        <tissue evidence="17">Roots</tissue>
    </source>
</reference>
<keyword evidence="7" id="KW-0067">ATP-binding</keyword>
<evidence type="ECO:0000256" key="1">
    <source>
        <dbReference type="ARBA" id="ARBA00004389"/>
    </source>
</evidence>
<evidence type="ECO:0000256" key="4">
    <source>
        <dbReference type="ARBA" id="ARBA00022801"/>
    </source>
</evidence>
<dbReference type="InterPro" id="IPR027417">
    <property type="entry name" value="P-loop_NTPase"/>
</dbReference>
<evidence type="ECO:0000256" key="7">
    <source>
        <dbReference type="ARBA" id="ARBA00022840"/>
    </source>
</evidence>
<comment type="subcellular location">
    <subcellularLocation>
        <location evidence="1">Endoplasmic reticulum membrane</location>
        <topology evidence="1">Single-pass membrane protein</topology>
    </subcellularLocation>
</comment>
<evidence type="ECO:0000259" key="16">
    <source>
        <dbReference type="PROSITE" id="PS51195"/>
    </source>
</evidence>
<gene>
    <name evidence="17" type="ORF">SAY87_025786</name>
</gene>
<feature type="region of interest" description="Disordered" evidence="12">
    <location>
        <begin position="1"/>
        <end position="82"/>
    </location>
</feature>
<dbReference type="PRINTS" id="PR00625">
    <property type="entry name" value="JDOMAIN"/>
</dbReference>
<keyword evidence="3" id="KW-0547">Nucleotide-binding</keyword>
<dbReference type="PROSITE" id="PS50076">
    <property type="entry name" value="DNAJ_2"/>
    <property type="match status" value="1"/>
</dbReference>
<dbReference type="AlphaFoldDB" id="A0AAN7GR19"/>
<keyword evidence="18" id="KW-1185">Reference proteome</keyword>
<sequence>MPARRGRSFYVPPHLRQPSSSSFRATTTAALDREFPSDDRHPRSQLPFNPYRSRPGRGRGDGGRRRQPYGRNAYPDYRNHVPFEEPPEEVITEGSKSEGFINFEAYDDVSVEVSGENIPAPANSFEEIDLGDGLHKNISRCRYEKPTPIQRHAIPIVVAGRDLMACAQTGSGKTAAFCLPIICGLLRNGASNDRRPASRVACPTALVLSPTRELSCQIHEEARKFAYQTGIKIGVAYGGAPLMQQVRNLERGVDVLVATPGRLVDMVEKDRVSLRLIKYLAIDEADRMLDMGFEPQIRRIVEQLDMPLAGARQTLLFSATFPNDIQMLASDFLSNYIFLAVGRVGSSTELIAQKVEFVEDMDKKRHLKDLLHARREAVNSGKQELTLVFVETKRRADFLESWLSRNGFPAVAIHGDKAQVERERVLRSFKSGTTPIMVATDVASRGLDIPNVAHVVNFDLPQCIDDYVHRIGRTGRAGKSGLATAFFNSKNFSLAKALADIMKETNQEIPPWLGEYDGQSFDVGNNGMLRNYRSSKFSGRDFRRGSKVEKKNSNTSYSNYSCSTATDHHAPAYADYSNALADQQLGCQLGYESIEPSVLVALTDERPFLQRGGEKKTDRPPPRARLRSLSVPSSSSSGQVSMEGNKDDALKCLRIGKEALDAGDPARALRFITKARRLDPSLPVDDLLSKIDQKSGAKPRADSIGAVPSPADQPSIRKRAQSNDPSSTSPSLAGAYTEEQVTIVRDIKRKKDYYEILGLEKNCSEDDVKKAYRKLSLKVHPDKNKAPGAEEAFKIVSRAFQCLSNEESRKKYDLTGTEEVVYDQRAARQGTAHGFNGFYEAEFDADEIFRNFFFGGMHPATTQYRTYNFRTGTGQRNGDNGSDGFNLRFLIQLLPVLLILLLNFFPSSEPVYTLSRSYPYEHKFMTQKGVNYYVKSKKFEQDYPPGSAERAGLELKVERDYVSILAQNCRYEMQRQQWGFVTETPHCEMLRQFDV</sequence>
<dbReference type="SMART" id="SM00490">
    <property type="entry name" value="HELICc"/>
    <property type="match status" value="1"/>
</dbReference>
<feature type="region of interest" description="Disordered" evidence="12">
    <location>
        <begin position="690"/>
        <end position="734"/>
    </location>
</feature>
<dbReference type="EMBL" id="JAXIOK010000020">
    <property type="protein sequence ID" value="KAK4746749.1"/>
    <property type="molecule type" value="Genomic_DNA"/>
</dbReference>
<dbReference type="InterPro" id="IPR036869">
    <property type="entry name" value="J_dom_sf"/>
</dbReference>
<dbReference type="GO" id="GO:0003724">
    <property type="term" value="F:RNA helicase activity"/>
    <property type="evidence" value="ECO:0007669"/>
    <property type="project" value="UniProtKB-EC"/>
</dbReference>
<evidence type="ECO:0000256" key="10">
    <source>
        <dbReference type="ARBA" id="ARBA00047984"/>
    </source>
</evidence>
<evidence type="ECO:0000256" key="3">
    <source>
        <dbReference type="ARBA" id="ARBA00022741"/>
    </source>
</evidence>
<feature type="compositionally biased region" description="Basic and acidic residues" evidence="12">
    <location>
        <begin position="690"/>
        <end position="701"/>
    </location>
</feature>
<dbReference type="CDD" id="cd18787">
    <property type="entry name" value="SF2_C_DEAD"/>
    <property type="match status" value="1"/>
</dbReference>
<feature type="region of interest" description="Disordered" evidence="12">
    <location>
        <begin position="609"/>
        <end position="645"/>
    </location>
</feature>
<evidence type="ECO:0000256" key="5">
    <source>
        <dbReference type="ARBA" id="ARBA00022806"/>
    </source>
</evidence>
<dbReference type="SMART" id="SM00271">
    <property type="entry name" value="DnaJ"/>
    <property type="match status" value="1"/>
</dbReference>
<dbReference type="PROSITE" id="PS51195">
    <property type="entry name" value="Q_MOTIF"/>
    <property type="match status" value="1"/>
</dbReference>
<dbReference type="Gene3D" id="1.10.287.110">
    <property type="entry name" value="DnaJ domain"/>
    <property type="match status" value="1"/>
</dbReference>
<dbReference type="InterPro" id="IPR001623">
    <property type="entry name" value="DnaJ_domain"/>
</dbReference>
<dbReference type="SMART" id="SM00487">
    <property type="entry name" value="DEXDc"/>
    <property type="match status" value="1"/>
</dbReference>
<dbReference type="InterPro" id="IPR014001">
    <property type="entry name" value="Helicase_ATP-bd"/>
</dbReference>
<evidence type="ECO:0000256" key="2">
    <source>
        <dbReference type="ARBA" id="ARBA00012552"/>
    </source>
</evidence>
<dbReference type="GO" id="GO:0016787">
    <property type="term" value="F:hydrolase activity"/>
    <property type="evidence" value="ECO:0007669"/>
    <property type="project" value="UniProtKB-KW"/>
</dbReference>
<dbReference type="GO" id="GO:0005789">
    <property type="term" value="C:endoplasmic reticulum membrane"/>
    <property type="evidence" value="ECO:0007669"/>
    <property type="project" value="UniProtKB-SubCell"/>
</dbReference>
<evidence type="ECO:0000313" key="18">
    <source>
        <dbReference type="Proteomes" id="UP001345219"/>
    </source>
</evidence>
<dbReference type="EC" id="3.6.4.13" evidence="2"/>
<feature type="compositionally biased region" description="Low complexity" evidence="12">
    <location>
        <begin position="627"/>
        <end position="637"/>
    </location>
</feature>
<dbReference type="PROSITE" id="PS00636">
    <property type="entry name" value="DNAJ_1"/>
    <property type="match status" value="1"/>
</dbReference>
<evidence type="ECO:0000256" key="8">
    <source>
        <dbReference type="ARBA" id="ARBA00022884"/>
    </source>
</evidence>
<evidence type="ECO:0000259" key="14">
    <source>
        <dbReference type="PROSITE" id="PS51192"/>
    </source>
</evidence>
<feature type="domain" description="Helicase ATP-binding" evidence="14">
    <location>
        <begin position="154"/>
        <end position="339"/>
    </location>
</feature>
<proteinExistence type="inferred from homology"/>
<feature type="domain" description="DEAD-box RNA helicase Q" evidence="16">
    <location>
        <begin position="123"/>
        <end position="151"/>
    </location>
</feature>
<dbReference type="GO" id="GO:0003723">
    <property type="term" value="F:RNA binding"/>
    <property type="evidence" value="ECO:0007669"/>
    <property type="project" value="UniProtKB-KW"/>
</dbReference>
<evidence type="ECO:0000256" key="11">
    <source>
        <dbReference type="PROSITE-ProRule" id="PRU00552"/>
    </source>
</evidence>
<dbReference type="SUPFAM" id="SSF46565">
    <property type="entry name" value="Chaperone J-domain"/>
    <property type="match status" value="1"/>
</dbReference>
<comment type="caution">
    <text evidence="17">The sequence shown here is derived from an EMBL/GenBank/DDBJ whole genome shotgun (WGS) entry which is preliminary data.</text>
</comment>
<dbReference type="Pfam" id="PF09320">
    <property type="entry name" value="DUF1977"/>
    <property type="match status" value="1"/>
</dbReference>
<comment type="similarity">
    <text evidence="9">Belongs to the DEAD box helicase family. DDX3/DED1 subfamily.</text>
</comment>
<keyword evidence="4" id="KW-0378">Hydrolase</keyword>
<dbReference type="InterPro" id="IPR015399">
    <property type="entry name" value="DUF1977_DnaJ-like"/>
</dbReference>
<dbReference type="InterPro" id="IPR011545">
    <property type="entry name" value="DEAD/DEAH_box_helicase_dom"/>
</dbReference>
<evidence type="ECO:0000256" key="12">
    <source>
        <dbReference type="SAM" id="MobiDB-lite"/>
    </source>
</evidence>
<dbReference type="InterPro" id="IPR018253">
    <property type="entry name" value="DnaJ_domain_CS"/>
</dbReference>
<keyword evidence="5" id="KW-0347">Helicase</keyword>
<evidence type="ECO:0000256" key="9">
    <source>
        <dbReference type="ARBA" id="ARBA00024358"/>
    </source>
</evidence>
<dbReference type="PROSITE" id="PS51194">
    <property type="entry name" value="HELICASE_CTER"/>
    <property type="match status" value="1"/>
</dbReference>
<evidence type="ECO:0000313" key="17">
    <source>
        <dbReference type="EMBL" id="KAK4746749.1"/>
    </source>
</evidence>
<dbReference type="CDD" id="cd06257">
    <property type="entry name" value="DnaJ"/>
    <property type="match status" value="1"/>
</dbReference>
<feature type="domain" description="J" evidence="13">
    <location>
        <begin position="752"/>
        <end position="816"/>
    </location>
</feature>
<evidence type="ECO:0000259" key="15">
    <source>
        <dbReference type="PROSITE" id="PS51194"/>
    </source>
</evidence>
<comment type="catalytic activity">
    <reaction evidence="10">
        <text>ATP + H2O = ADP + phosphate + H(+)</text>
        <dbReference type="Rhea" id="RHEA:13065"/>
        <dbReference type="ChEBI" id="CHEBI:15377"/>
        <dbReference type="ChEBI" id="CHEBI:15378"/>
        <dbReference type="ChEBI" id="CHEBI:30616"/>
        <dbReference type="ChEBI" id="CHEBI:43474"/>
        <dbReference type="ChEBI" id="CHEBI:456216"/>
        <dbReference type="EC" id="3.6.4.13"/>
    </reaction>
</comment>
<dbReference type="FunFam" id="3.40.50.300:FF:000008">
    <property type="entry name" value="ATP-dependent RNA helicase RhlB"/>
    <property type="match status" value="1"/>
</dbReference>
<dbReference type="Pfam" id="PF00271">
    <property type="entry name" value="Helicase_C"/>
    <property type="match status" value="1"/>
</dbReference>